<evidence type="ECO:0000313" key="6">
    <source>
        <dbReference type="Proteomes" id="UP000234855"/>
    </source>
</evidence>
<dbReference type="SUPFAM" id="SSF53474">
    <property type="entry name" value="alpha/beta-Hydrolases"/>
    <property type="match status" value="1"/>
</dbReference>
<dbReference type="RefSeq" id="WP_101625647.1">
    <property type="nucleotide sequence ID" value="NZ_CP071591.1"/>
</dbReference>
<dbReference type="EMBL" id="NMWV01000011">
    <property type="protein sequence ID" value="PLS25061.1"/>
    <property type="molecule type" value="Genomic_DNA"/>
</dbReference>
<sequence length="335" mass="36731">MTTIDIESQVAPPAAHPLAPIPTPPSQVAQFPRTEELPEGCIVIDDLDTDDFLYSTYITQETYVTRTLGDGSELPLGVDIYTPFHDDGNMPDGKPESGWPVIVYMRGAAFHKPNPSSFNSLYIRLAEKGYVVVVPEYRPSDIAPFPAQMQDCKTAVRYVRASAERLGVDPNRIGLFGDSAGGHTVLMAGFTGDTVPDTSDYQPVSAEVKCIVDWYGPTDFAMMNYYPSSQNHAPAECPEGMEIGGVNVLEHPELSRNASPMSYLDADRATPPTLIMHGGRDLLVPFNQSCRLYATMKALNKDVTFYKLGNASHAAYGFRSDRAVGLVLDWLAERL</sequence>
<keyword evidence="7" id="KW-1185">Reference proteome</keyword>
<name>A0A2N5ISZ1_9BIFI</name>
<accession>A0A2N5ISZ1</accession>
<dbReference type="GO" id="GO:0016787">
    <property type="term" value="F:hydrolase activity"/>
    <property type="evidence" value="ECO:0007669"/>
    <property type="project" value="UniProtKB-KW"/>
</dbReference>
<dbReference type="Proteomes" id="UP000234855">
    <property type="component" value="Unassembled WGS sequence"/>
</dbReference>
<evidence type="ECO:0000313" key="7">
    <source>
        <dbReference type="Proteomes" id="UP000663067"/>
    </source>
</evidence>
<keyword evidence="1 4" id="KW-0378">Hydrolase</keyword>
<evidence type="ECO:0000256" key="1">
    <source>
        <dbReference type="ARBA" id="ARBA00022801"/>
    </source>
</evidence>
<evidence type="ECO:0000313" key="5">
    <source>
        <dbReference type="EMBL" id="QSY58690.1"/>
    </source>
</evidence>
<protein>
    <submittedName>
        <fullName evidence="4">Alpha/beta hydrolase</fullName>
    </submittedName>
</protein>
<dbReference type="Pfam" id="PF20434">
    <property type="entry name" value="BD-FAE"/>
    <property type="match status" value="1"/>
</dbReference>
<dbReference type="PANTHER" id="PTHR48081">
    <property type="entry name" value="AB HYDROLASE SUPERFAMILY PROTEIN C4A8.06C"/>
    <property type="match status" value="1"/>
</dbReference>
<organism evidence="4 6">
    <name type="scientific">Bifidobacterium imperatoris</name>
    <dbReference type="NCBI Taxonomy" id="2020965"/>
    <lineage>
        <taxon>Bacteria</taxon>
        <taxon>Bacillati</taxon>
        <taxon>Actinomycetota</taxon>
        <taxon>Actinomycetes</taxon>
        <taxon>Bifidobacteriales</taxon>
        <taxon>Bifidobacteriaceae</taxon>
        <taxon>Bifidobacterium</taxon>
    </lineage>
</organism>
<evidence type="ECO:0000259" key="3">
    <source>
        <dbReference type="Pfam" id="PF20434"/>
    </source>
</evidence>
<reference evidence="4 6" key="1">
    <citation type="submission" date="2017-07" db="EMBL/GenBank/DDBJ databases">
        <title>Bifidobacterium novel species.</title>
        <authorList>
            <person name="Lugli G.A."/>
            <person name="Milani C."/>
            <person name="Duranti S."/>
            <person name="Mangifesta M."/>
        </authorList>
    </citation>
    <scope>NUCLEOTIDE SEQUENCE [LARGE SCALE GENOMIC DNA]</scope>
    <source>
        <strain evidence="4 6">45</strain>
    </source>
</reference>
<dbReference type="Gene3D" id="3.40.50.1820">
    <property type="entry name" value="alpha/beta hydrolase"/>
    <property type="match status" value="1"/>
</dbReference>
<dbReference type="AlphaFoldDB" id="A0A2N5ISZ1"/>
<dbReference type="Proteomes" id="UP000663067">
    <property type="component" value="Chromosome"/>
</dbReference>
<dbReference type="PANTHER" id="PTHR48081:SF13">
    <property type="entry name" value="ALPHA_BETA HYDROLASE"/>
    <property type="match status" value="1"/>
</dbReference>
<feature type="region of interest" description="Disordered" evidence="2">
    <location>
        <begin position="1"/>
        <end position="23"/>
    </location>
</feature>
<dbReference type="InterPro" id="IPR029058">
    <property type="entry name" value="AB_hydrolase_fold"/>
</dbReference>
<gene>
    <name evidence="5" type="ORF">BLI708_05415</name>
    <name evidence="4" type="ORF">Tam1G_0917</name>
</gene>
<evidence type="ECO:0000256" key="2">
    <source>
        <dbReference type="SAM" id="MobiDB-lite"/>
    </source>
</evidence>
<dbReference type="EMBL" id="CP071591">
    <property type="protein sequence ID" value="QSY58690.1"/>
    <property type="molecule type" value="Genomic_DNA"/>
</dbReference>
<evidence type="ECO:0000313" key="4">
    <source>
        <dbReference type="EMBL" id="PLS25061.1"/>
    </source>
</evidence>
<feature type="domain" description="BD-FAE-like" evidence="3">
    <location>
        <begin position="94"/>
        <end position="295"/>
    </location>
</feature>
<proteinExistence type="predicted"/>
<dbReference type="InterPro" id="IPR050300">
    <property type="entry name" value="GDXG_lipolytic_enzyme"/>
</dbReference>
<reference evidence="5 7" key="2">
    <citation type="submission" date="2021-03" db="EMBL/GenBank/DDBJ databases">
        <title>Genome sequencing of Bifidobacterium imperatoris JCM 32708.</title>
        <authorList>
            <person name="Kim J."/>
        </authorList>
    </citation>
    <scope>NUCLEOTIDE SEQUENCE [LARGE SCALE GENOMIC DNA]</scope>
    <source>
        <strain evidence="5 7">JCM 32708</strain>
    </source>
</reference>
<dbReference type="InterPro" id="IPR049492">
    <property type="entry name" value="BD-FAE-like_dom"/>
</dbReference>